<feature type="transmembrane region" description="Helical" evidence="14">
    <location>
        <begin position="135"/>
        <end position="156"/>
    </location>
</feature>
<feature type="transmembrane region" description="Helical" evidence="14">
    <location>
        <begin position="176"/>
        <end position="198"/>
    </location>
</feature>
<dbReference type="GO" id="GO:0006511">
    <property type="term" value="P:ubiquitin-dependent protein catabolic process"/>
    <property type="evidence" value="ECO:0007669"/>
    <property type="project" value="TreeGrafter"/>
</dbReference>
<keyword evidence="6" id="KW-0479">Metal-binding</keyword>
<feature type="region of interest" description="Disordered" evidence="13">
    <location>
        <begin position="1"/>
        <end position="106"/>
    </location>
</feature>
<dbReference type="GO" id="GO:0061630">
    <property type="term" value="F:ubiquitin protein ligase activity"/>
    <property type="evidence" value="ECO:0007669"/>
    <property type="project" value="UniProtKB-EC"/>
</dbReference>
<accession>A0AAW0G6M2</accession>
<evidence type="ECO:0000256" key="4">
    <source>
        <dbReference type="ARBA" id="ARBA00022679"/>
    </source>
</evidence>
<evidence type="ECO:0000256" key="3">
    <source>
        <dbReference type="ARBA" id="ARBA00012483"/>
    </source>
</evidence>
<comment type="caution">
    <text evidence="16">The sequence shown here is derived from an EMBL/GenBank/DDBJ whole genome shotgun (WGS) entry which is preliminary data.</text>
</comment>
<feature type="compositionally biased region" description="Basic and acidic residues" evidence="13">
    <location>
        <begin position="421"/>
        <end position="448"/>
    </location>
</feature>
<dbReference type="SUPFAM" id="SSF57850">
    <property type="entry name" value="RING/U-box"/>
    <property type="match status" value="1"/>
</dbReference>
<comment type="catalytic activity">
    <reaction evidence="1">
        <text>S-ubiquitinyl-[E2 ubiquitin-conjugating enzyme]-L-cysteine + [acceptor protein]-L-lysine = [E2 ubiquitin-conjugating enzyme]-L-cysteine + N(6)-ubiquitinyl-[acceptor protein]-L-lysine.</text>
        <dbReference type="EC" id="2.3.2.27"/>
    </reaction>
</comment>
<keyword evidence="5 14" id="KW-0812">Transmembrane</keyword>
<organism evidence="16 17">
    <name type="scientific">Cerrena zonata</name>
    <dbReference type="NCBI Taxonomy" id="2478898"/>
    <lineage>
        <taxon>Eukaryota</taxon>
        <taxon>Fungi</taxon>
        <taxon>Dikarya</taxon>
        <taxon>Basidiomycota</taxon>
        <taxon>Agaricomycotina</taxon>
        <taxon>Agaricomycetes</taxon>
        <taxon>Polyporales</taxon>
        <taxon>Cerrenaceae</taxon>
        <taxon>Cerrena</taxon>
    </lineage>
</organism>
<evidence type="ECO:0000256" key="1">
    <source>
        <dbReference type="ARBA" id="ARBA00000900"/>
    </source>
</evidence>
<keyword evidence="10 14" id="KW-1133">Transmembrane helix</keyword>
<dbReference type="Proteomes" id="UP001385951">
    <property type="component" value="Unassembled WGS sequence"/>
</dbReference>
<feature type="region of interest" description="Disordered" evidence="13">
    <location>
        <begin position="389"/>
        <end position="448"/>
    </location>
</feature>
<evidence type="ECO:0000256" key="10">
    <source>
        <dbReference type="ARBA" id="ARBA00022989"/>
    </source>
</evidence>
<feature type="compositionally biased region" description="Low complexity" evidence="13">
    <location>
        <begin position="30"/>
        <end position="44"/>
    </location>
</feature>
<dbReference type="CDD" id="cd16448">
    <property type="entry name" value="RING-H2"/>
    <property type="match status" value="1"/>
</dbReference>
<feature type="domain" description="RING-type" evidence="15">
    <location>
        <begin position="470"/>
        <end position="562"/>
    </location>
</feature>
<evidence type="ECO:0000256" key="8">
    <source>
        <dbReference type="ARBA" id="ARBA00022786"/>
    </source>
</evidence>
<evidence type="ECO:0000256" key="11">
    <source>
        <dbReference type="ARBA" id="ARBA00023136"/>
    </source>
</evidence>
<sequence length="579" mass="64521">MDSVSLTADDNAIRRVRSTGDVPESLPRPGRAQGSQRRSDGSGSTSLSIATTPTFGSIGTSSLRSSTTPDTLPSLVGSGSSTQRDGMPRPQAEQRPTTTQPRRPAERTGWVGMIMTFLGYDGPGARARRELLSMIFALSSYFVQFVVIVTLLAFSAHHESTTRPGVNEWDACGKPLGVWNSLWIIRLALVATLAYWGWRRDRARQAIVDQSRNRRDPELGDRDRIPPLPPFNSQARTNQTPPYDRYGTQGGRIPTQASEVILPNTHLYNRLSHLTSLMSLVWFLTAHVLEYTSVNTCRHSSPHLWWLTFGILCTLYLMILEIFILGLLVFILGPVLYLTWNLFLLCIGRHPLQNPHFIKPEIGKLSKTIVDQIPLVLYIPAPPDTEGSPITVPPSVYTYPPKPPAATPPKRRFAFLRRSKKGEASKTGNDDKNSKGKKASSEADKSKTWEDNWEHGEYPFVRLEGNRATCAICLMDFEEPKRVHGESTDQTNQETKDEQDTPVQEGAHEVQVDEVTEDDRLRLEDAGDGPQPLRLLACGHVFHQTCVDPWLIDVSGRCPVCQRAVETPKPPTKKRSGSS</sequence>
<protein>
    <recommendedName>
        <fullName evidence="3">RING-type E3 ubiquitin transferase</fullName>
        <ecNumber evidence="3">2.3.2.27</ecNumber>
    </recommendedName>
</protein>
<dbReference type="SMART" id="SM00184">
    <property type="entry name" value="RING"/>
    <property type="match status" value="1"/>
</dbReference>
<dbReference type="EMBL" id="JASBNA010000014">
    <property type="protein sequence ID" value="KAK7687079.1"/>
    <property type="molecule type" value="Genomic_DNA"/>
</dbReference>
<dbReference type="GO" id="GO:0008270">
    <property type="term" value="F:zinc ion binding"/>
    <property type="evidence" value="ECO:0007669"/>
    <property type="project" value="UniProtKB-KW"/>
</dbReference>
<feature type="transmembrane region" description="Helical" evidence="14">
    <location>
        <begin position="271"/>
        <end position="289"/>
    </location>
</feature>
<reference evidence="16 17" key="1">
    <citation type="submission" date="2022-09" db="EMBL/GenBank/DDBJ databases">
        <authorList>
            <person name="Palmer J.M."/>
        </authorList>
    </citation>
    <scope>NUCLEOTIDE SEQUENCE [LARGE SCALE GENOMIC DNA]</scope>
    <source>
        <strain evidence="16 17">DSM 7382</strain>
    </source>
</reference>
<evidence type="ECO:0000313" key="17">
    <source>
        <dbReference type="Proteomes" id="UP001385951"/>
    </source>
</evidence>
<feature type="region of interest" description="Disordered" evidence="13">
    <location>
        <begin position="212"/>
        <end position="248"/>
    </location>
</feature>
<keyword evidence="7 12" id="KW-0863">Zinc-finger</keyword>
<dbReference type="AlphaFoldDB" id="A0AAW0G6M2"/>
<feature type="transmembrane region" description="Helical" evidence="14">
    <location>
        <begin position="309"/>
        <end position="340"/>
    </location>
</feature>
<feature type="compositionally biased region" description="Polar residues" evidence="13">
    <location>
        <begin position="231"/>
        <end position="241"/>
    </location>
</feature>
<evidence type="ECO:0000259" key="15">
    <source>
        <dbReference type="PROSITE" id="PS50089"/>
    </source>
</evidence>
<feature type="compositionally biased region" description="Polar residues" evidence="13">
    <location>
        <begin position="45"/>
        <end position="84"/>
    </location>
</feature>
<keyword evidence="11 14" id="KW-0472">Membrane</keyword>
<keyword evidence="17" id="KW-1185">Reference proteome</keyword>
<name>A0AAW0G6M2_9APHY</name>
<proteinExistence type="predicted"/>
<evidence type="ECO:0000256" key="2">
    <source>
        <dbReference type="ARBA" id="ARBA00004141"/>
    </source>
</evidence>
<dbReference type="InterPro" id="IPR001841">
    <property type="entry name" value="Znf_RING"/>
</dbReference>
<gene>
    <name evidence="16" type="ORF">QCA50_009579</name>
</gene>
<dbReference type="Gene3D" id="3.30.40.10">
    <property type="entry name" value="Zinc/RING finger domain, C3HC4 (zinc finger)"/>
    <property type="match status" value="1"/>
</dbReference>
<feature type="region of interest" description="Disordered" evidence="13">
    <location>
        <begin position="482"/>
        <end position="516"/>
    </location>
</feature>
<keyword evidence="8" id="KW-0833">Ubl conjugation pathway</keyword>
<feature type="compositionally biased region" description="Basic residues" evidence="13">
    <location>
        <begin position="409"/>
        <end position="420"/>
    </location>
</feature>
<feature type="compositionally biased region" description="Low complexity" evidence="13">
    <location>
        <begin position="389"/>
        <end position="399"/>
    </location>
</feature>
<dbReference type="InterPro" id="IPR013083">
    <property type="entry name" value="Znf_RING/FYVE/PHD"/>
</dbReference>
<keyword evidence="4" id="KW-0808">Transferase</keyword>
<evidence type="ECO:0000256" key="12">
    <source>
        <dbReference type="PROSITE-ProRule" id="PRU00175"/>
    </source>
</evidence>
<dbReference type="GO" id="GO:0016020">
    <property type="term" value="C:membrane"/>
    <property type="evidence" value="ECO:0007669"/>
    <property type="project" value="UniProtKB-SubCell"/>
</dbReference>
<dbReference type="PANTHER" id="PTHR45977">
    <property type="entry name" value="TARGET OF ERK KINASE MPK-1"/>
    <property type="match status" value="1"/>
</dbReference>
<dbReference type="Pfam" id="PF13639">
    <property type="entry name" value="zf-RING_2"/>
    <property type="match status" value="1"/>
</dbReference>
<dbReference type="EC" id="2.3.2.27" evidence="3"/>
<feature type="compositionally biased region" description="Basic and acidic residues" evidence="13">
    <location>
        <begin position="212"/>
        <end position="225"/>
    </location>
</feature>
<comment type="subcellular location">
    <subcellularLocation>
        <location evidence="2">Membrane</location>
        <topology evidence="2">Multi-pass membrane protein</topology>
    </subcellularLocation>
</comment>
<evidence type="ECO:0000313" key="16">
    <source>
        <dbReference type="EMBL" id="KAK7687079.1"/>
    </source>
</evidence>
<evidence type="ECO:0000256" key="7">
    <source>
        <dbReference type="ARBA" id="ARBA00022771"/>
    </source>
</evidence>
<evidence type="ECO:0000256" key="5">
    <source>
        <dbReference type="ARBA" id="ARBA00022692"/>
    </source>
</evidence>
<evidence type="ECO:0000256" key="13">
    <source>
        <dbReference type="SAM" id="MobiDB-lite"/>
    </source>
</evidence>
<dbReference type="PROSITE" id="PS50089">
    <property type="entry name" value="ZF_RING_2"/>
    <property type="match status" value="1"/>
</dbReference>
<evidence type="ECO:0000256" key="9">
    <source>
        <dbReference type="ARBA" id="ARBA00022833"/>
    </source>
</evidence>
<evidence type="ECO:0000256" key="14">
    <source>
        <dbReference type="SAM" id="Phobius"/>
    </source>
</evidence>
<evidence type="ECO:0000256" key="6">
    <source>
        <dbReference type="ARBA" id="ARBA00022723"/>
    </source>
</evidence>
<keyword evidence="9" id="KW-0862">Zinc</keyword>
<dbReference type="PANTHER" id="PTHR45977:SF4">
    <property type="entry name" value="RING-TYPE DOMAIN-CONTAINING PROTEIN"/>
    <property type="match status" value="1"/>
</dbReference>
<dbReference type="GO" id="GO:0016567">
    <property type="term" value="P:protein ubiquitination"/>
    <property type="evidence" value="ECO:0007669"/>
    <property type="project" value="TreeGrafter"/>
</dbReference>